<evidence type="ECO:0000313" key="21">
    <source>
        <dbReference type="EMBL" id="AQP47471.1"/>
    </source>
</evidence>
<dbReference type="InterPro" id="IPR050597">
    <property type="entry name" value="Cytochrome_c_Oxidase_Subunit"/>
</dbReference>
<feature type="transmembrane region" description="Helical" evidence="17">
    <location>
        <begin position="240"/>
        <end position="259"/>
    </location>
</feature>
<evidence type="ECO:0000256" key="4">
    <source>
        <dbReference type="ARBA" id="ARBA00022448"/>
    </source>
</evidence>
<protein>
    <recommendedName>
        <fullName evidence="3 17">Cytochrome bc1 complex cytochrome c subunit</fullName>
        <ecNumber evidence="2 17">7.1.1.8</ecNumber>
    </recommendedName>
</protein>
<feature type="binding site" description="covalent" evidence="18">
    <location>
        <position position="58"/>
    </location>
    <ligand>
        <name>heme c</name>
        <dbReference type="ChEBI" id="CHEBI:61717"/>
        <label>1</label>
    </ligand>
</feature>
<keyword evidence="11 17" id="KW-1278">Translocase</keyword>
<dbReference type="Pfam" id="PF00034">
    <property type="entry name" value="Cytochrom_C"/>
    <property type="match status" value="1"/>
</dbReference>
<reference evidence="22" key="1">
    <citation type="submission" date="2017-02" db="EMBL/GenBank/DDBJ databases">
        <title>Tessaracoccus aquaemaris sp. nov., isolated from the intestine of a Korean rockfish, Sebastes schlegelii, in a marine aquaculture pond.</title>
        <authorList>
            <person name="Tak E.J."/>
            <person name="Bae J.-W."/>
        </authorList>
    </citation>
    <scope>NUCLEOTIDE SEQUENCE [LARGE SCALE GENOMIC DNA]</scope>
    <source>
        <strain evidence="22">NSG39</strain>
    </source>
</reference>
<evidence type="ECO:0000256" key="16">
    <source>
        <dbReference type="ARBA" id="ARBA00029351"/>
    </source>
</evidence>
<dbReference type="PROSITE" id="PS51007">
    <property type="entry name" value="CYTC"/>
    <property type="match status" value="2"/>
</dbReference>
<feature type="binding site" description="covalent" evidence="18">
    <location>
        <position position="159"/>
    </location>
    <ligand>
        <name>heme c</name>
        <dbReference type="ChEBI" id="CHEBI:61717"/>
        <label>2</label>
    </ligand>
</feature>
<dbReference type="EC" id="7.1.1.8" evidence="2 17"/>
<feature type="binding site" description="axial binding residue" evidence="19">
    <location>
        <position position="62"/>
    </location>
    <ligand>
        <name>heme c</name>
        <dbReference type="ChEBI" id="CHEBI:61717"/>
        <label>1</label>
    </ligand>
    <ligandPart>
        <name>Fe</name>
        <dbReference type="ChEBI" id="CHEBI:18248"/>
    </ligandPart>
</feature>
<dbReference type="AlphaFoldDB" id="A0A1Q2CMX9"/>
<feature type="domain" description="Cytochrome c" evidence="20">
    <location>
        <begin position="143"/>
        <end position="221"/>
    </location>
</feature>
<dbReference type="STRING" id="1332264.BW730_08160"/>
<dbReference type="PANTHER" id="PTHR33751:SF13">
    <property type="entry name" value="CYTOCHROME BC1 COMPLEX CYTOCHROME C SUBUNIT"/>
    <property type="match status" value="1"/>
</dbReference>
<dbReference type="InterPro" id="IPR009152">
    <property type="entry name" value="bc1_cytC-su"/>
</dbReference>
<feature type="binding site" description="axial binding residue" evidence="19">
    <location>
        <position position="160"/>
    </location>
    <ligand>
        <name>heme c</name>
        <dbReference type="ChEBI" id="CHEBI:61717"/>
        <label>2</label>
    </ligand>
    <ligandPart>
        <name>Fe</name>
        <dbReference type="ChEBI" id="CHEBI:18248"/>
    </ligandPart>
</feature>
<evidence type="ECO:0000256" key="9">
    <source>
        <dbReference type="ARBA" id="ARBA00022723"/>
    </source>
</evidence>
<dbReference type="Pfam" id="PF13442">
    <property type="entry name" value="Cytochrome_CBB3"/>
    <property type="match status" value="1"/>
</dbReference>
<dbReference type="GO" id="GO:0020037">
    <property type="term" value="F:heme binding"/>
    <property type="evidence" value="ECO:0007669"/>
    <property type="project" value="UniProtKB-UniRule"/>
</dbReference>
<keyword evidence="10" id="KW-0677">Repeat</keyword>
<gene>
    <name evidence="21" type="ORF">BW730_08160</name>
</gene>
<keyword evidence="15 17" id="KW-0472">Membrane</keyword>
<dbReference type="PANTHER" id="PTHR33751">
    <property type="entry name" value="CBB3-TYPE CYTOCHROME C OXIDASE SUBUNIT FIXP"/>
    <property type="match status" value="1"/>
</dbReference>
<evidence type="ECO:0000256" key="13">
    <source>
        <dbReference type="ARBA" id="ARBA00022989"/>
    </source>
</evidence>
<keyword evidence="7 17" id="KW-0679">Respiratory chain</keyword>
<evidence type="ECO:0000256" key="8">
    <source>
        <dbReference type="ARBA" id="ARBA00022692"/>
    </source>
</evidence>
<dbReference type="KEGG" id="tes:BW730_08160"/>
<evidence type="ECO:0000256" key="5">
    <source>
        <dbReference type="ARBA" id="ARBA00022475"/>
    </source>
</evidence>
<dbReference type="SUPFAM" id="SSF46626">
    <property type="entry name" value="Cytochrome c"/>
    <property type="match status" value="2"/>
</dbReference>
<evidence type="ECO:0000259" key="20">
    <source>
        <dbReference type="PROSITE" id="PS51007"/>
    </source>
</evidence>
<evidence type="ECO:0000256" key="14">
    <source>
        <dbReference type="ARBA" id="ARBA00023004"/>
    </source>
</evidence>
<dbReference type="GO" id="GO:0005506">
    <property type="term" value="F:iron ion binding"/>
    <property type="evidence" value="ECO:0007669"/>
    <property type="project" value="UniProtKB-UniRule"/>
</dbReference>
<evidence type="ECO:0000256" key="11">
    <source>
        <dbReference type="ARBA" id="ARBA00022967"/>
    </source>
</evidence>
<evidence type="ECO:0000256" key="1">
    <source>
        <dbReference type="ARBA" id="ARBA00004651"/>
    </source>
</evidence>
<evidence type="ECO:0000256" key="2">
    <source>
        <dbReference type="ARBA" id="ARBA00012951"/>
    </source>
</evidence>
<evidence type="ECO:0000256" key="6">
    <source>
        <dbReference type="ARBA" id="ARBA00022617"/>
    </source>
</evidence>
<comment type="subunit">
    <text evidence="17">The cytochrome bc1 complex is composed of a cytochrome b (QcrB), the Rieske iron-sulfur protein (QcrA) and a diheme cytochrome c (QcrC) subunit.</text>
</comment>
<comment type="catalytic activity">
    <reaction evidence="16 17">
        <text>a quinol + 2 Fe(III)-[cytochrome c](out) = a quinone + 2 Fe(II)-[cytochrome c](out) + 2 H(+)(out)</text>
        <dbReference type="Rhea" id="RHEA:11484"/>
        <dbReference type="Rhea" id="RHEA-COMP:10350"/>
        <dbReference type="Rhea" id="RHEA-COMP:14399"/>
        <dbReference type="ChEBI" id="CHEBI:15378"/>
        <dbReference type="ChEBI" id="CHEBI:24646"/>
        <dbReference type="ChEBI" id="CHEBI:29033"/>
        <dbReference type="ChEBI" id="CHEBI:29034"/>
        <dbReference type="ChEBI" id="CHEBI:132124"/>
        <dbReference type="EC" id="7.1.1.8"/>
    </reaction>
</comment>
<evidence type="ECO:0000256" key="18">
    <source>
        <dbReference type="PIRSR" id="PIRSR000007-50"/>
    </source>
</evidence>
<dbReference type="Gene3D" id="1.10.760.10">
    <property type="entry name" value="Cytochrome c-like domain"/>
    <property type="match status" value="2"/>
</dbReference>
<evidence type="ECO:0000256" key="19">
    <source>
        <dbReference type="PIRSR" id="PIRSR000007-51"/>
    </source>
</evidence>
<comment type="PTM">
    <text evidence="18">Binds 2 heme c groups covalently per subunit.</text>
</comment>
<dbReference type="EMBL" id="CP019606">
    <property type="protein sequence ID" value="AQP47471.1"/>
    <property type="molecule type" value="Genomic_DNA"/>
</dbReference>
<keyword evidence="22" id="KW-1185">Reference proteome</keyword>
<comment type="caution">
    <text evidence="17">Lacks conserved residue(s) required for the propagation of feature annotation.</text>
</comment>
<keyword evidence="13 17" id="KW-1133">Transmembrane helix</keyword>
<evidence type="ECO:0000256" key="12">
    <source>
        <dbReference type="ARBA" id="ARBA00022982"/>
    </source>
</evidence>
<sequence length="266" mass="28003">MKFLTKFRRHSVARPALLILALVVIGLGYAGVNPQRSSAETEMTQQIEEGKALFDLTCSSCHGLGAEGTSQGPTLIGVGAASVDFQMGTGRMPAARAEAQLPARQVNYSQEQIDAVAAFVASLGPGPETPKESEYTPEGLSEEEIARGGNLFRANCSACHGIVGGGGAMPNGEYAPSLVDTSSKHIYEAMRTGPQQMPTFSKEVMPDESVREIIGYLDAAHEQPNYGGLTMGEAGPVSEGFWVFVIGIGGLAIVATWIAKKGARAR</sequence>
<keyword evidence="21" id="KW-0456">Lyase</keyword>
<keyword evidence="5 17" id="KW-1003">Cell membrane</keyword>
<dbReference type="InterPro" id="IPR036909">
    <property type="entry name" value="Cyt_c-like_dom_sf"/>
</dbReference>
<evidence type="ECO:0000256" key="3">
    <source>
        <dbReference type="ARBA" id="ARBA00017819"/>
    </source>
</evidence>
<keyword evidence="8 17" id="KW-0812">Transmembrane</keyword>
<evidence type="ECO:0000256" key="15">
    <source>
        <dbReference type="ARBA" id="ARBA00023136"/>
    </source>
</evidence>
<dbReference type="OrthoDB" id="9811281at2"/>
<dbReference type="GO" id="GO:0016829">
    <property type="term" value="F:lyase activity"/>
    <property type="evidence" value="ECO:0007669"/>
    <property type="project" value="UniProtKB-KW"/>
</dbReference>
<keyword evidence="9 17" id="KW-0479">Metal-binding</keyword>
<keyword evidence="14 17" id="KW-0408">Iron</keyword>
<evidence type="ECO:0000313" key="22">
    <source>
        <dbReference type="Proteomes" id="UP000188145"/>
    </source>
</evidence>
<evidence type="ECO:0000256" key="10">
    <source>
        <dbReference type="ARBA" id="ARBA00022737"/>
    </source>
</evidence>
<organism evidence="21 22">
    <name type="scientific">Tessaracoccus aquimaris</name>
    <dbReference type="NCBI Taxonomy" id="1332264"/>
    <lineage>
        <taxon>Bacteria</taxon>
        <taxon>Bacillati</taxon>
        <taxon>Actinomycetota</taxon>
        <taxon>Actinomycetes</taxon>
        <taxon>Propionibacteriales</taxon>
        <taxon>Propionibacteriaceae</taxon>
        <taxon>Tessaracoccus</taxon>
    </lineage>
</organism>
<keyword evidence="6 17" id="KW-0349">Heme</keyword>
<feature type="binding site" description="covalent" evidence="18">
    <location>
        <position position="61"/>
    </location>
    <ligand>
        <name>heme c</name>
        <dbReference type="ChEBI" id="CHEBI:61717"/>
        <label>1</label>
    </ligand>
</feature>
<evidence type="ECO:0000256" key="17">
    <source>
        <dbReference type="PIRNR" id="PIRNR000007"/>
    </source>
</evidence>
<name>A0A1Q2CMX9_9ACTN</name>
<evidence type="ECO:0000256" key="7">
    <source>
        <dbReference type="ARBA" id="ARBA00022660"/>
    </source>
</evidence>
<feature type="domain" description="Cytochrome c" evidence="20">
    <location>
        <begin position="45"/>
        <end position="124"/>
    </location>
</feature>
<dbReference type="GO" id="GO:0008121">
    <property type="term" value="F:quinol-cytochrome-c reductase activity"/>
    <property type="evidence" value="ECO:0007669"/>
    <property type="project" value="UniProtKB-UniRule"/>
</dbReference>
<dbReference type="PIRSF" id="PIRSF000007">
    <property type="entry name" value="Ubiq_cycred_cyc"/>
    <property type="match status" value="1"/>
</dbReference>
<keyword evidence="4 17" id="KW-0813">Transport</keyword>
<feature type="binding site" description="covalent" evidence="18">
    <location>
        <position position="156"/>
    </location>
    <ligand>
        <name>heme c</name>
        <dbReference type="ChEBI" id="CHEBI:61717"/>
        <label>2</label>
    </ligand>
</feature>
<comment type="subcellular location">
    <subcellularLocation>
        <location evidence="1 17">Cell membrane</location>
        <topology evidence="1 17">Multi-pass membrane protein</topology>
    </subcellularLocation>
</comment>
<accession>A0A1Q2CMX9</accession>
<keyword evidence="12 17" id="KW-0249">Electron transport</keyword>
<dbReference type="Proteomes" id="UP000188145">
    <property type="component" value="Chromosome"/>
</dbReference>
<proteinExistence type="predicted"/>
<dbReference type="RefSeq" id="WP_077685802.1">
    <property type="nucleotide sequence ID" value="NZ_CP019606.1"/>
</dbReference>
<dbReference type="InterPro" id="IPR009056">
    <property type="entry name" value="Cyt_c-like_dom"/>
</dbReference>
<dbReference type="GO" id="GO:0005886">
    <property type="term" value="C:plasma membrane"/>
    <property type="evidence" value="ECO:0007669"/>
    <property type="project" value="UniProtKB-SubCell"/>
</dbReference>